<sequence length="115" mass="13150">MASVNGHFSSADDMKSHLLSLLDSKEQQLRQAATFSQRVLAQRMELEDRIRQLQEVEADKTDDEDVEPEAVQKYQELTDMMMSWDTENALLSSAFNSSVCPPSCYFHFALRASDR</sequence>
<protein>
    <submittedName>
        <fullName evidence="2">Uncharacterized protein</fullName>
    </submittedName>
</protein>
<dbReference type="Proteomes" id="UP001175211">
    <property type="component" value="Unassembled WGS sequence"/>
</dbReference>
<keyword evidence="1" id="KW-0175">Coiled coil</keyword>
<evidence type="ECO:0000313" key="3">
    <source>
        <dbReference type="Proteomes" id="UP001175211"/>
    </source>
</evidence>
<keyword evidence="3" id="KW-1185">Reference proteome</keyword>
<gene>
    <name evidence="2" type="ORF">EV420DRAFT_1277942</name>
</gene>
<accession>A0AA39JK01</accession>
<evidence type="ECO:0000256" key="1">
    <source>
        <dbReference type="SAM" id="Coils"/>
    </source>
</evidence>
<organism evidence="2 3">
    <name type="scientific">Armillaria tabescens</name>
    <name type="common">Ringless honey mushroom</name>
    <name type="synonym">Agaricus tabescens</name>
    <dbReference type="NCBI Taxonomy" id="1929756"/>
    <lineage>
        <taxon>Eukaryota</taxon>
        <taxon>Fungi</taxon>
        <taxon>Dikarya</taxon>
        <taxon>Basidiomycota</taxon>
        <taxon>Agaricomycotina</taxon>
        <taxon>Agaricomycetes</taxon>
        <taxon>Agaricomycetidae</taxon>
        <taxon>Agaricales</taxon>
        <taxon>Marasmiineae</taxon>
        <taxon>Physalacriaceae</taxon>
        <taxon>Desarmillaria</taxon>
    </lineage>
</organism>
<evidence type="ECO:0000313" key="2">
    <source>
        <dbReference type="EMBL" id="KAK0443325.1"/>
    </source>
</evidence>
<dbReference type="EMBL" id="JAUEPS010000059">
    <property type="protein sequence ID" value="KAK0443325.1"/>
    <property type="molecule type" value="Genomic_DNA"/>
</dbReference>
<dbReference type="GeneID" id="85351602"/>
<name>A0AA39JK01_ARMTA</name>
<proteinExistence type="predicted"/>
<dbReference type="AlphaFoldDB" id="A0AA39JK01"/>
<reference evidence="2" key="1">
    <citation type="submission" date="2023-06" db="EMBL/GenBank/DDBJ databases">
        <authorList>
            <consortium name="Lawrence Berkeley National Laboratory"/>
            <person name="Ahrendt S."/>
            <person name="Sahu N."/>
            <person name="Indic B."/>
            <person name="Wong-Bajracharya J."/>
            <person name="Merenyi Z."/>
            <person name="Ke H.-M."/>
            <person name="Monk M."/>
            <person name="Kocsube S."/>
            <person name="Drula E."/>
            <person name="Lipzen A."/>
            <person name="Balint B."/>
            <person name="Henrissat B."/>
            <person name="Andreopoulos B."/>
            <person name="Martin F.M."/>
            <person name="Harder C.B."/>
            <person name="Rigling D."/>
            <person name="Ford K.L."/>
            <person name="Foster G.D."/>
            <person name="Pangilinan J."/>
            <person name="Papanicolaou A."/>
            <person name="Barry K."/>
            <person name="LaButti K."/>
            <person name="Viragh M."/>
            <person name="Koriabine M."/>
            <person name="Yan M."/>
            <person name="Riley R."/>
            <person name="Champramary S."/>
            <person name="Plett K.L."/>
            <person name="Tsai I.J."/>
            <person name="Slot J."/>
            <person name="Sipos G."/>
            <person name="Plett J."/>
            <person name="Nagy L.G."/>
            <person name="Grigoriev I.V."/>
        </authorList>
    </citation>
    <scope>NUCLEOTIDE SEQUENCE</scope>
    <source>
        <strain evidence="2">CCBAS 213</strain>
    </source>
</reference>
<feature type="coiled-coil region" evidence="1">
    <location>
        <begin position="36"/>
        <end position="63"/>
    </location>
</feature>
<comment type="caution">
    <text evidence="2">The sequence shown here is derived from an EMBL/GenBank/DDBJ whole genome shotgun (WGS) entry which is preliminary data.</text>
</comment>
<dbReference type="RefSeq" id="XP_060324644.1">
    <property type="nucleotide sequence ID" value="XM_060468054.1"/>
</dbReference>